<evidence type="ECO:0000313" key="2">
    <source>
        <dbReference type="Proteomes" id="UP000887566"/>
    </source>
</evidence>
<name>A0A914X2M6_9BILA</name>
<evidence type="ECO:0000313" key="3">
    <source>
        <dbReference type="WBParaSite" id="PSAMB.scaffold6178size10018.g28024.t1"/>
    </source>
</evidence>
<organism evidence="2 3">
    <name type="scientific">Plectus sambesii</name>
    <dbReference type="NCBI Taxonomy" id="2011161"/>
    <lineage>
        <taxon>Eukaryota</taxon>
        <taxon>Metazoa</taxon>
        <taxon>Ecdysozoa</taxon>
        <taxon>Nematoda</taxon>
        <taxon>Chromadorea</taxon>
        <taxon>Plectida</taxon>
        <taxon>Plectina</taxon>
        <taxon>Plectoidea</taxon>
        <taxon>Plectidae</taxon>
        <taxon>Plectus</taxon>
    </lineage>
</organism>
<accession>A0A914X2M6</accession>
<dbReference type="WBParaSite" id="PSAMB.scaffold6178size10018.g28024.t1">
    <property type="protein sequence ID" value="PSAMB.scaffold6178size10018.g28024.t1"/>
    <property type="gene ID" value="PSAMB.scaffold6178size10018.g28024"/>
</dbReference>
<evidence type="ECO:0000256" key="1">
    <source>
        <dbReference type="SAM" id="MobiDB-lite"/>
    </source>
</evidence>
<keyword evidence="2" id="KW-1185">Reference proteome</keyword>
<proteinExistence type="predicted"/>
<reference evidence="3" key="1">
    <citation type="submission" date="2022-11" db="UniProtKB">
        <authorList>
            <consortium name="WormBaseParasite"/>
        </authorList>
    </citation>
    <scope>IDENTIFICATION</scope>
</reference>
<protein>
    <submittedName>
        <fullName evidence="3">Uncharacterized protein</fullName>
    </submittedName>
</protein>
<sequence length="110" mass="12538">MMSTRRSQVKEQATTTAGSIKRKIAYSKVGDNWIDKTKYIWPTVEWKRGLLLDVRIERQNFLTTHIDRTLIFPNIPANAAPLPRPTDERMEELLSSGSDVSEISESDSDS</sequence>
<dbReference type="AlphaFoldDB" id="A0A914X2M6"/>
<feature type="region of interest" description="Disordered" evidence="1">
    <location>
        <begin position="81"/>
        <end position="110"/>
    </location>
</feature>
<dbReference type="Proteomes" id="UP000887566">
    <property type="component" value="Unplaced"/>
</dbReference>